<evidence type="ECO:0000313" key="4">
    <source>
        <dbReference type="EMBL" id="GAV55289.1"/>
    </source>
</evidence>
<dbReference type="EMBL" id="BDGX01000045">
    <property type="protein sequence ID" value="GAV55289.1"/>
    <property type="molecule type" value="Genomic_DNA"/>
</dbReference>
<organism evidence="4 5">
    <name type="scientific">Zygosaccharomyces rouxii</name>
    <dbReference type="NCBI Taxonomy" id="4956"/>
    <lineage>
        <taxon>Eukaryota</taxon>
        <taxon>Fungi</taxon>
        <taxon>Dikarya</taxon>
        <taxon>Ascomycota</taxon>
        <taxon>Saccharomycotina</taxon>
        <taxon>Saccharomycetes</taxon>
        <taxon>Saccharomycetales</taxon>
        <taxon>Saccharomycetaceae</taxon>
        <taxon>Zygosaccharomyces</taxon>
    </lineage>
</organism>
<keyword evidence="2" id="KW-0812">Transmembrane</keyword>
<dbReference type="GO" id="GO:0042134">
    <property type="term" value="F:rRNA primary transcript binding"/>
    <property type="evidence" value="ECO:0007669"/>
    <property type="project" value="InterPro"/>
</dbReference>
<dbReference type="CDD" id="cd22573">
    <property type="entry name" value="RMP1_RBD"/>
    <property type="match status" value="1"/>
</dbReference>
<accession>A0A1Q3AHS9</accession>
<evidence type="ECO:0000256" key="1">
    <source>
        <dbReference type="SAM" id="MobiDB-lite"/>
    </source>
</evidence>
<feature type="domain" description="RNase MRP protein 1 RNA binding" evidence="3">
    <location>
        <begin position="21"/>
        <end position="111"/>
    </location>
</feature>
<evidence type="ECO:0000313" key="5">
    <source>
        <dbReference type="Proteomes" id="UP000187013"/>
    </source>
</evidence>
<dbReference type="PANTHER" id="PTHR37792:SF1">
    <property type="entry name" value="RIBONUCLEASE MRP PROTEIN SUBUNIT RMP1"/>
    <property type="match status" value="1"/>
</dbReference>
<dbReference type="InterPro" id="IPR047204">
    <property type="entry name" value="RMP1_RBD"/>
</dbReference>
<proteinExistence type="predicted"/>
<dbReference type="GO" id="GO:0000466">
    <property type="term" value="P:maturation of 5.8S rRNA from tricistronic rRNA transcript (SSU-rRNA, 5.8S rRNA, LSU-rRNA)"/>
    <property type="evidence" value="ECO:0007669"/>
    <property type="project" value="TreeGrafter"/>
</dbReference>
<dbReference type="Pfam" id="PF20945">
    <property type="entry name" value="RMP1"/>
    <property type="match status" value="1"/>
</dbReference>
<evidence type="ECO:0000256" key="2">
    <source>
        <dbReference type="SAM" id="Phobius"/>
    </source>
</evidence>
<dbReference type="Proteomes" id="UP000187013">
    <property type="component" value="Unassembled WGS sequence"/>
</dbReference>
<feature type="transmembrane region" description="Helical" evidence="2">
    <location>
        <begin position="89"/>
        <end position="116"/>
    </location>
</feature>
<dbReference type="GO" id="GO:0000294">
    <property type="term" value="P:nuclear-transcribed mRNA catabolic process, RNase MRP-dependent"/>
    <property type="evidence" value="ECO:0007669"/>
    <property type="project" value="TreeGrafter"/>
</dbReference>
<comment type="caution">
    <text evidence="4">The sequence shown here is derived from an EMBL/GenBank/DDBJ whole genome shotgun (WGS) entry which is preliminary data.</text>
</comment>
<evidence type="ECO:0000259" key="3">
    <source>
        <dbReference type="Pfam" id="PF20945"/>
    </source>
</evidence>
<dbReference type="PANTHER" id="PTHR37792">
    <property type="entry name" value="RIBONUCLEASE MRP PROTEIN SUBUNIT RMP1"/>
    <property type="match status" value="1"/>
</dbReference>
<feature type="compositionally biased region" description="Basic residues" evidence="1">
    <location>
        <begin position="186"/>
        <end position="195"/>
    </location>
</feature>
<feature type="region of interest" description="Disordered" evidence="1">
    <location>
        <begin position="171"/>
        <end position="203"/>
    </location>
</feature>
<name>A0A1Q3AHS9_ZYGRO</name>
<sequence length="203" mass="23473">MASNDDLHKNLYLQLLQESRILHLVYHRNKNQHQRSHWWKRMNMLKRNCDQVARLLVGRRVQKLDELACLYHLLNGFTKKQLKKTYQDFNSVIALGQFVTLGVVLVGILARVYAIYGKLLEIYESQFREVGFIRVRNERPKETNQFMESLTDEELGEAVPSDTIKAVPLEPATAKTRVSSAEGVRSKKKNSKKKKSAIDSIFG</sequence>
<keyword evidence="2" id="KW-1133">Transmembrane helix</keyword>
<keyword evidence="2" id="KW-0472">Membrane</keyword>
<dbReference type="GO" id="GO:0000172">
    <property type="term" value="C:ribonuclease MRP complex"/>
    <property type="evidence" value="ECO:0007669"/>
    <property type="project" value="InterPro"/>
</dbReference>
<dbReference type="AlphaFoldDB" id="A0A1Q3AHS9"/>
<protein>
    <recommendedName>
        <fullName evidence="3">RNase MRP protein 1 RNA binding domain-containing protein</fullName>
    </recommendedName>
</protein>
<dbReference type="InterPro" id="IPR047205">
    <property type="entry name" value="RMP1"/>
</dbReference>
<dbReference type="OrthoDB" id="5414547at2759"/>
<gene>
    <name evidence="4" type="ORF">ZYGR_0AS06130</name>
</gene>
<reference evidence="4 5" key="1">
    <citation type="submission" date="2016-08" db="EMBL/GenBank/DDBJ databases">
        <title>Draft genome sequence of allopolyploid Zygosaccharomyces rouxii.</title>
        <authorList>
            <person name="Watanabe J."/>
            <person name="Uehara K."/>
            <person name="Mogi Y."/>
            <person name="Tsukioka Y."/>
        </authorList>
    </citation>
    <scope>NUCLEOTIDE SEQUENCE [LARGE SCALE GENOMIC DNA]</scope>
    <source>
        <strain evidence="4 5">NBRC 110957</strain>
    </source>
</reference>